<dbReference type="InParanoid" id="A0A3N4LJT1"/>
<dbReference type="AlphaFoldDB" id="A0A3N4LJT1"/>
<dbReference type="EMBL" id="ML121557">
    <property type="protein sequence ID" value="RPB21729.1"/>
    <property type="molecule type" value="Genomic_DNA"/>
</dbReference>
<keyword evidence="3" id="KW-1185">Reference proteome</keyword>
<accession>A0A3N4LJT1</accession>
<protein>
    <submittedName>
        <fullName evidence="2">Uncharacterized protein</fullName>
    </submittedName>
</protein>
<sequence length="153" mass="17096">MPGLHLAVPAGGQCCYFENRPFPALHRTRDSLTVPRDSLGAIRGSCRATEAWAAVRYEFYAAIFAFTPHGSRMSSQKLPPRANELGLSPKSSSTNRPQLSRRRMMLFLQNSVCWLGRRAVMDGEMYVILGLRLSTTAVSEREVKDSRETEVCS</sequence>
<evidence type="ECO:0000313" key="3">
    <source>
        <dbReference type="Proteomes" id="UP000267821"/>
    </source>
</evidence>
<proteinExistence type="predicted"/>
<organism evidence="2 3">
    <name type="scientific">Terfezia boudieri ATCC MYA-4762</name>
    <dbReference type="NCBI Taxonomy" id="1051890"/>
    <lineage>
        <taxon>Eukaryota</taxon>
        <taxon>Fungi</taxon>
        <taxon>Dikarya</taxon>
        <taxon>Ascomycota</taxon>
        <taxon>Pezizomycotina</taxon>
        <taxon>Pezizomycetes</taxon>
        <taxon>Pezizales</taxon>
        <taxon>Pezizaceae</taxon>
        <taxon>Terfezia</taxon>
    </lineage>
</organism>
<reference evidence="2 3" key="1">
    <citation type="journal article" date="2018" name="Nat. Ecol. Evol.">
        <title>Pezizomycetes genomes reveal the molecular basis of ectomycorrhizal truffle lifestyle.</title>
        <authorList>
            <person name="Murat C."/>
            <person name="Payen T."/>
            <person name="Noel B."/>
            <person name="Kuo A."/>
            <person name="Morin E."/>
            <person name="Chen J."/>
            <person name="Kohler A."/>
            <person name="Krizsan K."/>
            <person name="Balestrini R."/>
            <person name="Da Silva C."/>
            <person name="Montanini B."/>
            <person name="Hainaut M."/>
            <person name="Levati E."/>
            <person name="Barry K.W."/>
            <person name="Belfiori B."/>
            <person name="Cichocki N."/>
            <person name="Clum A."/>
            <person name="Dockter R.B."/>
            <person name="Fauchery L."/>
            <person name="Guy J."/>
            <person name="Iotti M."/>
            <person name="Le Tacon F."/>
            <person name="Lindquist E.A."/>
            <person name="Lipzen A."/>
            <person name="Malagnac F."/>
            <person name="Mello A."/>
            <person name="Molinier V."/>
            <person name="Miyauchi S."/>
            <person name="Poulain J."/>
            <person name="Riccioni C."/>
            <person name="Rubini A."/>
            <person name="Sitrit Y."/>
            <person name="Splivallo R."/>
            <person name="Traeger S."/>
            <person name="Wang M."/>
            <person name="Zifcakova L."/>
            <person name="Wipf D."/>
            <person name="Zambonelli A."/>
            <person name="Paolocci F."/>
            <person name="Nowrousian M."/>
            <person name="Ottonello S."/>
            <person name="Baldrian P."/>
            <person name="Spatafora J.W."/>
            <person name="Henrissat B."/>
            <person name="Nagy L.G."/>
            <person name="Aury J.M."/>
            <person name="Wincker P."/>
            <person name="Grigoriev I.V."/>
            <person name="Bonfante P."/>
            <person name="Martin F.M."/>
        </authorList>
    </citation>
    <scope>NUCLEOTIDE SEQUENCE [LARGE SCALE GENOMIC DNA]</scope>
    <source>
        <strain evidence="2 3">ATCC MYA-4762</strain>
    </source>
</reference>
<evidence type="ECO:0000256" key="1">
    <source>
        <dbReference type="SAM" id="MobiDB-lite"/>
    </source>
</evidence>
<name>A0A3N4LJT1_9PEZI</name>
<gene>
    <name evidence="2" type="ORF">L211DRAFT_415807</name>
</gene>
<dbReference type="Proteomes" id="UP000267821">
    <property type="component" value="Unassembled WGS sequence"/>
</dbReference>
<feature type="region of interest" description="Disordered" evidence="1">
    <location>
        <begin position="71"/>
        <end position="97"/>
    </location>
</feature>
<evidence type="ECO:0000313" key="2">
    <source>
        <dbReference type="EMBL" id="RPB21729.1"/>
    </source>
</evidence>